<accession>A0ACC1XQE6</accession>
<name>A0ACC1XQE6_MELAZ</name>
<gene>
    <name evidence="1" type="ORF">OWV82_014749</name>
</gene>
<keyword evidence="2" id="KW-1185">Reference proteome</keyword>
<dbReference type="EMBL" id="CM051401">
    <property type="protein sequence ID" value="KAJ4712515.1"/>
    <property type="molecule type" value="Genomic_DNA"/>
</dbReference>
<sequence>PEKSRGKMFGRVRVASSTPEELELVRPPSKLIKDDSLSIYEATLMKLKLGAQRGVSPPSEVAMETQMECSSSTVSKCFRDGLSSHFAEEDCNSHTVLKSSQLVSTHEDITMTDTDSSSVSMSPSSSDCQSTGSLKQHRSKNVSVLYLFSKYRSTGQAKSSSEGEIMMMENDGSSVSISHSSSDCQSMKSTEEQLEQDCVCSFPVCQI</sequence>
<evidence type="ECO:0000313" key="1">
    <source>
        <dbReference type="EMBL" id="KAJ4712515.1"/>
    </source>
</evidence>
<dbReference type="Proteomes" id="UP001164539">
    <property type="component" value="Chromosome 8"/>
</dbReference>
<reference evidence="1 2" key="1">
    <citation type="journal article" date="2023" name="Science">
        <title>Complex scaffold remodeling in plant triterpene biosynthesis.</title>
        <authorList>
            <person name="De La Pena R."/>
            <person name="Hodgson H."/>
            <person name="Liu J.C."/>
            <person name="Stephenson M.J."/>
            <person name="Martin A.C."/>
            <person name="Owen C."/>
            <person name="Harkess A."/>
            <person name="Leebens-Mack J."/>
            <person name="Jimenez L.E."/>
            <person name="Osbourn A."/>
            <person name="Sattely E.S."/>
        </authorList>
    </citation>
    <scope>NUCLEOTIDE SEQUENCE [LARGE SCALE GENOMIC DNA]</scope>
    <source>
        <strain evidence="2">cv. JPN11</strain>
        <tissue evidence="1">Leaf</tissue>
    </source>
</reference>
<feature type="non-terminal residue" evidence="1">
    <location>
        <position position="1"/>
    </location>
</feature>
<evidence type="ECO:0000313" key="2">
    <source>
        <dbReference type="Proteomes" id="UP001164539"/>
    </source>
</evidence>
<organism evidence="1 2">
    <name type="scientific">Melia azedarach</name>
    <name type="common">Chinaberry tree</name>
    <dbReference type="NCBI Taxonomy" id="155640"/>
    <lineage>
        <taxon>Eukaryota</taxon>
        <taxon>Viridiplantae</taxon>
        <taxon>Streptophyta</taxon>
        <taxon>Embryophyta</taxon>
        <taxon>Tracheophyta</taxon>
        <taxon>Spermatophyta</taxon>
        <taxon>Magnoliopsida</taxon>
        <taxon>eudicotyledons</taxon>
        <taxon>Gunneridae</taxon>
        <taxon>Pentapetalae</taxon>
        <taxon>rosids</taxon>
        <taxon>malvids</taxon>
        <taxon>Sapindales</taxon>
        <taxon>Meliaceae</taxon>
        <taxon>Melia</taxon>
    </lineage>
</organism>
<proteinExistence type="predicted"/>
<comment type="caution">
    <text evidence="1">The sequence shown here is derived from an EMBL/GenBank/DDBJ whole genome shotgun (WGS) entry which is preliminary data.</text>
</comment>
<protein>
    <submittedName>
        <fullName evidence="1">Up-regulator of cell proliferation like</fullName>
    </submittedName>
</protein>